<gene>
    <name evidence="3" type="ORF">Q766_17765</name>
</gene>
<dbReference type="STRING" id="1121898.GCA_000422725_03855"/>
<evidence type="ECO:0000313" key="3">
    <source>
        <dbReference type="EMBL" id="KGO91429.1"/>
    </source>
</evidence>
<evidence type="ECO:0000256" key="1">
    <source>
        <dbReference type="ARBA" id="ARBA00022729"/>
    </source>
</evidence>
<proteinExistence type="predicted"/>
<dbReference type="AlphaFoldDB" id="A0A0A2MGK7"/>
<accession>A0A0A2MGK7</accession>
<comment type="caution">
    <text evidence="3">The sequence shown here is derived from an EMBL/GenBank/DDBJ whole genome shotgun (WGS) entry which is preliminary data.</text>
</comment>
<evidence type="ECO:0000259" key="2">
    <source>
        <dbReference type="Pfam" id="PF18962"/>
    </source>
</evidence>
<sequence>MADFTSLLLCSYCLYCYFYNYTKIKTMKKTTLLLTGLLLSVKLFAQVTPYTTAASLQNDFTGTIVTEDFTGGLSEPFICGNVVSSAGNDCFEAGVLVAGFELSATNDGPIVFLPEGFLPSENETPRLGANAGLEVTVLTFTADNVFAVGHSLHVDNSGDFNYTVYDKNDAVIYDEDLAFSGFYGIISNTPIGRIEIKSLADAGELIGDLIMGTNTLSVNSNKANQFTYYPNPVNDVLTVQSATAITSLKVVNMLGQVVAQNNASTTISLSAVNTGSYFVQATFENGATEAFRVVKK</sequence>
<dbReference type="OrthoDB" id="1398760at2"/>
<name>A0A0A2MGK7_9FLAO</name>
<evidence type="ECO:0000313" key="4">
    <source>
        <dbReference type="Proteomes" id="UP000030111"/>
    </source>
</evidence>
<dbReference type="InterPro" id="IPR026444">
    <property type="entry name" value="Secre_tail"/>
</dbReference>
<organism evidence="3 4">
    <name type="scientific">Flavobacterium subsaxonicum WB 4.1-42 = DSM 21790</name>
    <dbReference type="NCBI Taxonomy" id="1121898"/>
    <lineage>
        <taxon>Bacteria</taxon>
        <taxon>Pseudomonadati</taxon>
        <taxon>Bacteroidota</taxon>
        <taxon>Flavobacteriia</taxon>
        <taxon>Flavobacteriales</taxon>
        <taxon>Flavobacteriaceae</taxon>
        <taxon>Flavobacterium</taxon>
    </lineage>
</organism>
<dbReference type="Pfam" id="PF18962">
    <property type="entry name" value="Por_Secre_tail"/>
    <property type="match status" value="1"/>
</dbReference>
<dbReference type="NCBIfam" id="TIGR04183">
    <property type="entry name" value="Por_Secre_tail"/>
    <property type="match status" value="1"/>
</dbReference>
<dbReference type="EMBL" id="JRLY01000019">
    <property type="protein sequence ID" value="KGO91429.1"/>
    <property type="molecule type" value="Genomic_DNA"/>
</dbReference>
<keyword evidence="1" id="KW-0732">Signal</keyword>
<keyword evidence="4" id="KW-1185">Reference proteome</keyword>
<protein>
    <recommendedName>
        <fullName evidence="2">Secretion system C-terminal sorting domain-containing protein</fullName>
    </recommendedName>
</protein>
<dbReference type="Proteomes" id="UP000030111">
    <property type="component" value="Unassembled WGS sequence"/>
</dbReference>
<feature type="domain" description="Secretion system C-terminal sorting" evidence="2">
    <location>
        <begin position="229"/>
        <end position="288"/>
    </location>
</feature>
<reference evidence="3 4" key="1">
    <citation type="submission" date="2013-09" db="EMBL/GenBank/DDBJ databases">
        <authorList>
            <person name="Zeng Z."/>
            <person name="Chen C."/>
        </authorList>
    </citation>
    <scope>NUCLEOTIDE SEQUENCE [LARGE SCALE GENOMIC DNA]</scope>
    <source>
        <strain evidence="3 4">WB 4.1-42</strain>
    </source>
</reference>